<keyword evidence="6" id="KW-1133">Transmembrane helix</keyword>
<keyword evidence="6" id="KW-1278">Translocase</keyword>
<comment type="subcellular location">
    <subcellularLocation>
        <location evidence="6">Cell inner membrane</location>
        <topology evidence="6">Single-pass membrane protein</topology>
    </subcellularLocation>
</comment>
<evidence type="ECO:0000313" key="8">
    <source>
        <dbReference type="EMBL" id="MDA8482858.1"/>
    </source>
</evidence>
<keyword evidence="6" id="KW-0472">Membrane</keyword>
<dbReference type="HAMAP" id="MF_00479">
    <property type="entry name" value="RsxG_RnfG"/>
    <property type="match status" value="1"/>
</dbReference>
<evidence type="ECO:0000256" key="3">
    <source>
        <dbReference type="ARBA" id="ARBA00022630"/>
    </source>
</evidence>
<keyword evidence="9" id="KW-1185">Reference proteome</keyword>
<accession>A0ABT4Y201</accession>
<sequence>MKGRSLAILAALAGVGLAVLIAADQLLAGRIDAERQAADERALLNLLPPGSYDNHPLAQPIALPESELLGSPAPAQAWLATREGTPVAVLLPATAKGYEGPIRLLLAIRPDGRLLATKVLGHRETPGIGDRIEPARSAWLRIFIDASLASHPEAEWRVKADKGEFDEIAGATITSRAVVSATQHALQFFDGHRLLLLGEKEP</sequence>
<proteinExistence type="inferred from homology"/>
<comment type="function">
    <text evidence="6">Part of a membrane-bound complex that couples electron transfer with translocation of ions across the membrane.</text>
</comment>
<dbReference type="NCBIfam" id="TIGR01947">
    <property type="entry name" value="rnfG"/>
    <property type="match status" value="1"/>
</dbReference>
<dbReference type="InterPro" id="IPR007329">
    <property type="entry name" value="FMN-bd"/>
</dbReference>
<comment type="cofactor">
    <cofactor evidence="6">
        <name>FMN</name>
        <dbReference type="ChEBI" id="CHEBI:58210"/>
    </cofactor>
</comment>
<dbReference type="SMART" id="SM00900">
    <property type="entry name" value="FMN_bind"/>
    <property type="match status" value="1"/>
</dbReference>
<evidence type="ECO:0000313" key="9">
    <source>
        <dbReference type="Proteomes" id="UP001211689"/>
    </source>
</evidence>
<comment type="similarity">
    <text evidence="6">Belongs to the RnfG family.</text>
</comment>
<feature type="modified residue" description="FMN phosphoryl threonine" evidence="6">
    <location>
        <position position="172"/>
    </location>
</feature>
<evidence type="ECO:0000256" key="5">
    <source>
        <dbReference type="ARBA" id="ARBA00022982"/>
    </source>
</evidence>
<dbReference type="EMBL" id="JANEWF010000004">
    <property type="protein sequence ID" value="MDA8482858.1"/>
    <property type="molecule type" value="Genomic_DNA"/>
</dbReference>
<keyword evidence="2 6" id="KW-0597">Phosphoprotein</keyword>
<dbReference type="InterPro" id="IPR010209">
    <property type="entry name" value="Ion_transpt_RnfG/RsxG"/>
</dbReference>
<comment type="subunit">
    <text evidence="6">The complex is composed of six subunits: RnfA, RnfB, RnfC, RnfD, RnfE and RnfG.</text>
</comment>
<reference evidence="8 9" key="1">
    <citation type="submission" date="2022-07" db="EMBL/GenBank/DDBJ databases">
        <title>Genome Analysis of Selected Gammaproteobacteria from Nigerian Food snails.</title>
        <authorList>
            <person name="Okafor A.C."/>
        </authorList>
    </citation>
    <scope>NUCLEOTIDE SEQUENCE [LARGE SCALE GENOMIC DNA]</scope>
    <source>
        <strain evidence="8 9">Awg 2</strain>
    </source>
</reference>
<evidence type="ECO:0000256" key="2">
    <source>
        <dbReference type="ARBA" id="ARBA00022553"/>
    </source>
</evidence>
<keyword evidence="5 6" id="KW-0249">Electron transport</keyword>
<dbReference type="RefSeq" id="WP_271470372.1">
    <property type="nucleotide sequence ID" value="NZ_JANEWF010000004.1"/>
</dbReference>
<dbReference type="EC" id="7.-.-.-" evidence="6"/>
<keyword evidence="6" id="KW-0997">Cell inner membrane</keyword>
<name>A0ABT4Y201_METRE</name>
<evidence type="ECO:0000256" key="6">
    <source>
        <dbReference type="HAMAP-Rule" id="MF_00479"/>
    </source>
</evidence>
<dbReference type="Proteomes" id="UP001211689">
    <property type="component" value="Unassembled WGS sequence"/>
</dbReference>
<dbReference type="PANTHER" id="PTHR36118:SF1">
    <property type="entry name" value="ION-TRANSLOCATING OXIDOREDUCTASE COMPLEX SUBUNIT G"/>
    <property type="match status" value="1"/>
</dbReference>
<keyword evidence="1 6" id="KW-0813">Transport</keyword>
<evidence type="ECO:0000259" key="7">
    <source>
        <dbReference type="SMART" id="SM00900"/>
    </source>
</evidence>
<protein>
    <recommendedName>
        <fullName evidence="6">Ion-translocating oxidoreductase complex subunit G</fullName>
        <ecNumber evidence="6">7.-.-.-</ecNumber>
    </recommendedName>
    <alternativeName>
        <fullName evidence="6">Rnf electron transport complex subunit G</fullName>
    </alternativeName>
</protein>
<evidence type="ECO:0000256" key="1">
    <source>
        <dbReference type="ARBA" id="ARBA00022448"/>
    </source>
</evidence>
<keyword evidence="6" id="KW-1003">Cell membrane</keyword>
<organism evidence="8 9">
    <name type="scientific">Metapseudomonas resinovorans</name>
    <name type="common">Pseudomonas resinovorans</name>
    <dbReference type="NCBI Taxonomy" id="53412"/>
    <lineage>
        <taxon>Bacteria</taxon>
        <taxon>Pseudomonadati</taxon>
        <taxon>Pseudomonadota</taxon>
        <taxon>Gammaproteobacteria</taxon>
        <taxon>Pseudomonadales</taxon>
        <taxon>Pseudomonadaceae</taxon>
        <taxon>Metapseudomonas</taxon>
    </lineage>
</organism>
<evidence type="ECO:0000256" key="4">
    <source>
        <dbReference type="ARBA" id="ARBA00022643"/>
    </source>
</evidence>
<gene>
    <name evidence="6" type="primary">rnfG</name>
    <name evidence="8" type="ORF">NNO07_07235</name>
</gene>
<dbReference type="Pfam" id="PF04205">
    <property type="entry name" value="FMN_bind"/>
    <property type="match status" value="1"/>
</dbReference>
<dbReference type="PIRSF" id="PIRSF006091">
    <property type="entry name" value="E_trnsport_RnfG"/>
    <property type="match status" value="1"/>
</dbReference>
<dbReference type="PANTHER" id="PTHR36118">
    <property type="entry name" value="ION-TRANSLOCATING OXIDOREDUCTASE COMPLEX SUBUNIT G"/>
    <property type="match status" value="1"/>
</dbReference>
<keyword evidence="4 6" id="KW-0288">FMN</keyword>
<keyword evidence="3 6" id="KW-0285">Flavoprotein</keyword>
<feature type="domain" description="FMN-binding" evidence="7">
    <location>
        <begin position="97"/>
        <end position="189"/>
    </location>
</feature>
<comment type="caution">
    <text evidence="8">The sequence shown here is derived from an EMBL/GenBank/DDBJ whole genome shotgun (WGS) entry which is preliminary data.</text>
</comment>
<keyword evidence="6" id="KW-0812">Transmembrane</keyword>